<dbReference type="RefSeq" id="XP_031938335.1">
    <property type="nucleotide sequence ID" value="XM_032087866.1"/>
</dbReference>
<dbReference type="Proteomes" id="UP000325579">
    <property type="component" value="Unassembled WGS sequence"/>
</dbReference>
<dbReference type="EMBL" id="ML736807">
    <property type="protein sequence ID" value="KAE8401016.1"/>
    <property type="molecule type" value="Genomic_DNA"/>
</dbReference>
<dbReference type="GeneID" id="43672557"/>
<proteinExistence type="predicted"/>
<accession>A0A5N7D3N7</accession>
<evidence type="ECO:0000313" key="3">
    <source>
        <dbReference type="Proteomes" id="UP000325579"/>
    </source>
</evidence>
<sequence>MNTIIFTLFTVALASAIPAPGQLGNQVGQTGQTSAGQMPPTLGAPGVKNRMIGGTCGKSLDNMYEECTAREFTGVWKVECSTPCTEGICFIDTGRGVSTKPKALCHYPKKGIS</sequence>
<feature type="chain" id="PRO_5024792302" evidence="1">
    <location>
        <begin position="17"/>
        <end position="113"/>
    </location>
</feature>
<name>A0A5N7D3N7_9EURO</name>
<evidence type="ECO:0000256" key="1">
    <source>
        <dbReference type="SAM" id="SignalP"/>
    </source>
</evidence>
<organism evidence="2 3">
    <name type="scientific">Aspergillus pseudonomiae</name>
    <dbReference type="NCBI Taxonomy" id="1506151"/>
    <lineage>
        <taxon>Eukaryota</taxon>
        <taxon>Fungi</taxon>
        <taxon>Dikarya</taxon>
        <taxon>Ascomycota</taxon>
        <taxon>Pezizomycotina</taxon>
        <taxon>Eurotiomycetes</taxon>
        <taxon>Eurotiomycetidae</taxon>
        <taxon>Eurotiales</taxon>
        <taxon>Aspergillaceae</taxon>
        <taxon>Aspergillus</taxon>
        <taxon>Aspergillus subgen. Circumdati</taxon>
    </lineage>
</organism>
<protein>
    <submittedName>
        <fullName evidence="2">Uncharacterized protein</fullName>
    </submittedName>
</protein>
<dbReference type="OrthoDB" id="10493713at2759"/>
<keyword evidence="1" id="KW-0732">Signal</keyword>
<keyword evidence="3" id="KW-1185">Reference proteome</keyword>
<dbReference type="AlphaFoldDB" id="A0A5N7D3N7"/>
<gene>
    <name evidence="2" type="ORF">BDV37DRAFT_286116</name>
</gene>
<reference evidence="2 3" key="1">
    <citation type="submission" date="2019-04" db="EMBL/GenBank/DDBJ databases">
        <authorList>
            <consortium name="DOE Joint Genome Institute"/>
            <person name="Mondo S."/>
            <person name="Kjaerbolling I."/>
            <person name="Vesth T."/>
            <person name="Frisvad J.C."/>
            <person name="Nybo J.L."/>
            <person name="Theobald S."/>
            <person name="Kildgaard S."/>
            <person name="Isbrandt T."/>
            <person name="Kuo A."/>
            <person name="Sato A."/>
            <person name="Lyhne E.K."/>
            <person name="Kogle M.E."/>
            <person name="Wiebenga A."/>
            <person name="Kun R.S."/>
            <person name="Lubbers R.J."/>
            <person name="Makela M.R."/>
            <person name="Barry K."/>
            <person name="Chovatia M."/>
            <person name="Clum A."/>
            <person name="Daum C."/>
            <person name="Haridas S."/>
            <person name="He G."/>
            <person name="LaButti K."/>
            <person name="Lipzen A."/>
            <person name="Riley R."/>
            <person name="Salamov A."/>
            <person name="Simmons B.A."/>
            <person name="Magnuson J.K."/>
            <person name="Henrissat B."/>
            <person name="Mortensen U.H."/>
            <person name="Larsen T.O."/>
            <person name="Devries R.P."/>
            <person name="Grigoriev I.V."/>
            <person name="Machida M."/>
            <person name="Baker S.E."/>
            <person name="Andersen M.R."/>
            <person name="Cantor M.N."/>
            <person name="Hua S.X."/>
        </authorList>
    </citation>
    <scope>NUCLEOTIDE SEQUENCE [LARGE SCALE GENOMIC DNA]</scope>
    <source>
        <strain evidence="2 3">CBS 119388</strain>
    </source>
</reference>
<evidence type="ECO:0000313" key="2">
    <source>
        <dbReference type="EMBL" id="KAE8401016.1"/>
    </source>
</evidence>
<feature type="signal peptide" evidence="1">
    <location>
        <begin position="1"/>
        <end position="16"/>
    </location>
</feature>